<evidence type="ECO:0000259" key="3">
    <source>
        <dbReference type="PROSITE" id="PS01031"/>
    </source>
</evidence>
<dbReference type="CDD" id="cd00298">
    <property type="entry name" value="ACD_sHsps_p23-like"/>
    <property type="match status" value="1"/>
</dbReference>
<keyword evidence="4" id="KW-0346">Stress response</keyword>
<dbReference type="EMBL" id="DP000238">
    <property type="protein sequence ID" value="ABK78457.1"/>
    <property type="molecule type" value="Genomic_DNA"/>
</dbReference>
<accession>A0RYP0</accession>
<name>A0RYP0_CENSY</name>
<organism evidence="4 5">
    <name type="scientific">Cenarchaeum symbiosum (strain A)</name>
    <dbReference type="NCBI Taxonomy" id="414004"/>
    <lineage>
        <taxon>Archaea</taxon>
        <taxon>Nitrososphaerota</taxon>
        <taxon>Candidatus Cenarchaeales</taxon>
        <taxon>Candidatus Cenarchaeaceae</taxon>
        <taxon>Candidatus Cenarchaeum</taxon>
    </lineage>
</organism>
<dbReference type="STRING" id="414004.CENSYa_1847"/>
<dbReference type="EnsemblBacteria" id="ABK78457">
    <property type="protein sequence ID" value="ABK78457"/>
    <property type="gene ID" value="CENSYa_1847"/>
</dbReference>
<gene>
    <name evidence="4" type="ordered locus">CENSYa_1847</name>
</gene>
<dbReference type="InterPro" id="IPR002068">
    <property type="entry name" value="A-crystallin/Hsp20_dom"/>
</dbReference>
<dbReference type="AlphaFoldDB" id="A0RYP0"/>
<evidence type="ECO:0000313" key="4">
    <source>
        <dbReference type="EMBL" id="ABK78457.1"/>
    </source>
</evidence>
<dbReference type="SUPFAM" id="SSF49764">
    <property type="entry name" value="HSP20-like chaperones"/>
    <property type="match status" value="1"/>
</dbReference>
<dbReference type="Pfam" id="PF00011">
    <property type="entry name" value="HSP20"/>
    <property type="match status" value="1"/>
</dbReference>
<dbReference type="HOGENOM" id="CLU_117605_1_0_2"/>
<dbReference type="KEGG" id="csy:CENSYa_1847"/>
<dbReference type="NCBIfam" id="NF041800">
    <property type="entry name" value="Hsp20"/>
    <property type="match status" value="1"/>
</dbReference>
<feature type="domain" description="SHSP" evidence="3">
    <location>
        <begin position="65"/>
        <end position="164"/>
    </location>
</feature>
<proteinExistence type="inferred from homology"/>
<comment type="similarity">
    <text evidence="1 2">Belongs to the small heat shock protein (HSP20) family.</text>
</comment>
<dbReference type="Gene3D" id="2.60.40.790">
    <property type="match status" value="1"/>
</dbReference>
<dbReference type="InterPro" id="IPR008978">
    <property type="entry name" value="HSP20-like_chaperone"/>
</dbReference>
<evidence type="ECO:0000256" key="2">
    <source>
        <dbReference type="RuleBase" id="RU003616"/>
    </source>
</evidence>
<keyword evidence="5" id="KW-1185">Reference proteome</keyword>
<sequence length="164" mass="18163">MIIDDEFDRLFKRMSGSFFNLDELLEEARQTGGQGGPVYYGYAMTVGPDGKPVVREYGNMKPGLLPNAERREPLVDAIVDEKDGILKLVAEMPGVEKDDVKVVVEGATVSIDAERGSKKYHVQVPLEHKVDQDSAKANYRNGILELAFKLAKPDKPKGKTVEVQ</sequence>
<protein>
    <submittedName>
        <fullName evidence="4">Molecular chaperone (Small heat shock protein)</fullName>
    </submittedName>
</protein>
<dbReference type="Proteomes" id="UP000000758">
    <property type="component" value="Chromosome"/>
</dbReference>
<evidence type="ECO:0000256" key="1">
    <source>
        <dbReference type="PROSITE-ProRule" id="PRU00285"/>
    </source>
</evidence>
<dbReference type="PROSITE" id="PS01031">
    <property type="entry name" value="SHSP"/>
    <property type="match status" value="1"/>
</dbReference>
<evidence type="ECO:0000313" key="5">
    <source>
        <dbReference type="Proteomes" id="UP000000758"/>
    </source>
</evidence>
<reference evidence="4 5" key="1">
    <citation type="journal article" date="2006" name="Proc. Natl. Acad. Sci. U.S.A.">
        <title>Genomic analysis of the uncultivated marine crenarchaeote Cenarchaeum symbiosum.</title>
        <authorList>
            <person name="Hallam S.J."/>
            <person name="Konstantinidis K.T."/>
            <person name="Putnam N."/>
            <person name="Schleper C."/>
            <person name="Watanabe Y."/>
            <person name="Sugahara J."/>
            <person name="Preston C."/>
            <person name="de la Torre J."/>
            <person name="Richardson P.M."/>
            <person name="DeLong E.F."/>
        </authorList>
    </citation>
    <scope>NUCLEOTIDE SEQUENCE [LARGE SCALE GENOMIC DNA]</scope>
    <source>
        <strain evidence="5">A</strain>
    </source>
</reference>